<feature type="non-terminal residue" evidence="1">
    <location>
        <position position="109"/>
    </location>
</feature>
<protein>
    <submittedName>
        <fullName evidence="1">Uncharacterized protein</fullName>
    </submittedName>
</protein>
<organism evidence="1">
    <name type="scientific">uncultured Caudovirales phage</name>
    <dbReference type="NCBI Taxonomy" id="2100421"/>
    <lineage>
        <taxon>Viruses</taxon>
        <taxon>Duplodnaviria</taxon>
        <taxon>Heunggongvirae</taxon>
        <taxon>Uroviricota</taxon>
        <taxon>Caudoviricetes</taxon>
        <taxon>Peduoviridae</taxon>
        <taxon>Maltschvirus</taxon>
        <taxon>Maltschvirus maltsch</taxon>
    </lineage>
</organism>
<reference evidence="1" key="1">
    <citation type="submission" date="2020-04" db="EMBL/GenBank/DDBJ databases">
        <authorList>
            <person name="Chiriac C."/>
            <person name="Salcher M."/>
            <person name="Ghai R."/>
            <person name="Kavagutti S V."/>
        </authorList>
    </citation>
    <scope>NUCLEOTIDE SEQUENCE</scope>
</reference>
<evidence type="ECO:0000313" key="1">
    <source>
        <dbReference type="EMBL" id="CAB4148413.1"/>
    </source>
</evidence>
<sequence length="109" mass="12215">MVYLNTNTANQYAWLSLDEGRQYFNVAFTYYLLILTYEMTGEQLAQVVEVITENERVTKIRLTTVGLTDAGKYKYDVYGQNSAVNLDPTNASVVGLVERGSMILSNGTI</sequence>
<dbReference type="EMBL" id="LR796501">
    <property type="protein sequence ID" value="CAB4148413.1"/>
    <property type="molecule type" value="Genomic_DNA"/>
</dbReference>
<proteinExistence type="predicted"/>
<accession>A0A6J5MTG8</accession>
<name>A0A6J5MTG8_9CAUD</name>
<gene>
    <name evidence="1" type="ORF">UFOVP533_1</name>
</gene>